<proteinExistence type="predicted"/>
<dbReference type="EMBL" id="JANDHW010000013">
    <property type="protein sequence ID" value="MCP9612695.1"/>
    <property type="molecule type" value="Genomic_DNA"/>
</dbReference>
<dbReference type="InterPro" id="IPR020018">
    <property type="entry name" value="Motility-assoc_lipoprot_GldH"/>
</dbReference>
<organism evidence="1 2">
    <name type="scientific">Coprobacter tertius</name>
    <dbReference type="NCBI Taxonomy" id="2944915"/>
    <lineage>
        <taxon>Bacteria</taxon>
        <taxon>Pseudomonadati</taxon>
        <taxon>Bacteroidota</taxon>
        <taxon>Bacteroidia</taxon>
        <taxon>Bacteroidales</taxon>
        <taxon>Barnesiellaceae</taxon>
        <taxon>Coprobacter</taxon>
    </lineage>
</organism>
<keyword evidence="1" id="KW-0449">Lipoprotein</keyword>
<protein>
    <submittedName>
        <fullName evidence="1">Gliding motility lipoprotein GldH</fullName>
    </submittedName>
</protein>
<accession>A0ABT1MJ93</accession>
<keyword evidence="2" id="KW-1185">Reference proteome</keyword>
<dbReference type="RefSeq" id="WP_255028042.1">
    <property type="nucleotide sequence ID" value="NZ_JANDHW010000013.1"/>
</dbReference>
<dbReference type="Proteomes" id="UP001205603">
    <property type="component" value="Unassembled WGS sequence"/>
</dbReference>
<evidence type="ECO:0000313" key="2">
    <source>
        <dbReference type="Proteomes" id="UP001205603"/>
    </source>
</evidence>
<dbReference type="Pfam" id="PF14109">
    <property type="entry name" value="GldH_lipo"/>
    <property type="match status" value="1"/>
</dbReference>
<reference evidence="1 2" key="1">
    <citation type="submission" date="2022-07" db="EMBL/GenBank/DDBJ databases">
        <title>Fecal culturing of patients with breast cancer.</title>
        <authorList>
            <person name="Teng N.M.Y."/>
            <person name="Kiu R."/>
            <person name="Evans R."/>
            <person name="Baker D.J."/>
            <person name="Zenner C."/>
            <person name="Robinson S.D."/>
            <person name="Hall L.J."/>
        </authorList>
    </citation>
    <scope>NUCLEOTIDE SEQUENCE [LARGE SCALE GENOMIC DNA]</scope>
    <source>
        <strain evidence="1 2">LH1063</strain>
    </source>
</reference>
<comment type="caution">
    <text evidence="1">The sequence shown here is derived from an EMBL/GenBank/DDBJ whole genome shotgun (WGS) entry which is preliminary data.</text>
</comment>
<sequence length="168" mass="19507">MKSNRIERHRGKMPNKYGVVIFIMVLLLVSCTETGLVFSSYNHIPDRGWDKRNILRFTPEITDTLATYDISVLLRYNNDYAYNNLWLFVTYPQDTIMRTDTLDCRLADRFGKWYGSGWGASYQQEVPLQSGVRFPGSGKQTIMIQQGMRDDITSHITDVGIKIVRREK</sequence>
<dbReference type="PROSITE" id="PS51257">
    <property type="entry name" value="PROKAR_LIPOPROTEIN"/>
    <property type="match status" value="1"/>
</dbReference>
<dbReference type="NCBIfam" id="TIGR03511">
    <property type="entry name" value="GldH_lipo"/>
    <property type="match status" value="1"/>
</dbReference>
<name>A0ABT1MJ93_9BACT</name>
<evidence type="ECO:0000313" key="1">
    <source>
        <dbReference type="EMBL" id="MCP9612695.1"/>
    </source>
</evidence>
<gene>
    <name evidence="1" type="ORF">NMU02_11390</name>
</gene>